<evidence type="ECO:0000256" key="1">
    <source>
        <dbReference type="ARBA" id="ARBA00004651"/>
    </source>
</evidence>
<feature type="transmembrane region" description="Helical" evidence="6">
    <location>
        <begin position="29"/>
        <end position="50"/>
    </location>
</feature>
<reference evidence="7 8" key="1">
    <citation type="submission" date="2018-03" db="EMBL/GenBank/DDBJ databases">
        <title>Comparative genomics illustrates the genes involved in a hyperalkaliphilic mechanisms of Serpentinomonas isolated from highly-alkaline calcium-rich serpentinized springs.</title>
        <authorList>
            <person name="Suzuki S."/>
            <person name="Ishii S."/>
            <person name="Walworth N."/>
            <person name="Bird L."/>
            <person name="Kuenen J.G."/>
            <person name="Nealson K.H."/>
        </authorList>
    </citation>
    <scope>NUCLEOTIDE SEQUENCE [LARGE SCALE GENOMIC DNA]</scope>
    <source>
        <strain evidence="7 8">83</strain>
    </source>
</reference>
<feature type="transmembrane region" description="Helical" evidence="6">
    <location>
        <begin position="85"/>
        <end position="105"/>
    </location>
</feature>
<feature type="transmembrane region" description="Helical" evidence="6">
    <location>
        <begin position="247"/>
        <end position="273"/>
    </location>
</feature>
<dbReference type="EMBL" id="PVLR01000060">
    <property type="protein sequence ID" value="PRD67470.1"/>
    <property type="molecule type" value="Genomic_DNA"/>
</dbReference>
<dbReference type="GO" id="GO:0015658">
    <property type="term" value="F:branched-chain amino acid transmembrane transporter activity"/>
    <property type="evidence" value="ECO:0007669"/>
    <property type="project" value="InterPro"/>
</dbReference>
<evidence type="ECO:0000313" key="8">
    <source>
        <dbReference type="Proteomes" id="UP000238326"/>
    </source>
</evidence>
<protein>
    <submittedName>
        <fullName evidence="7">Branched-chain amino acid ABC transporter permease</fullName>
    </submittedName>
</protein>
<dbReference type="AlphaFoldDB" id="A0A2S9KAL0"/>
<dbReference type="OrthoDB" id="3460090at2"/>
<evidence type="ECO:0000256" key="5">
    <source>
        <dbReference type="ARBA" id="ARBA00023136"/>
    </source>
</evidence>
<evidence type="ECO:0000256" key="2">
    <source>
        <dbReference type="ARBA" id="ARBA00022475"/>
    </source>
</evidence>
<dbReference type="Proteomes" id="UP000238326">
    <property type="component" value="Unassembled WGS sequence"/>
</dbReference>
<keyword evidence="2" id="KW-1003">Cell membrane</keyword>
<dbReference type="CDD" id="cd06581">
    <property type="entry name" value="TM_PBP1_LivM_like"/>
    <property type="match status" value="1"/>
</dbReference>
<evidence type="ECO:0000313" key="7">
    <source>
        <dbReference type="EMBL" id="PRD67470.1"/>
    </source>
</evidence>
<keyword evidence="3 6" id="KW-0812">Transmembrane</keyword>
<sequence length="330" mass="34673">MNLPRIGLTTLVALAFGLGVIQLVSSGTLLSLFTQAIIYAIFAIGIGVLLRQNGMVSFGHALYFGGAGYGIGILLQAQLMPAELAIVLTLVGLTALAFVIGLIIVRVPGIAFGMLTLAIGQMAFLMASRVRGVTGGADGMNIDWPSTLFGLSQSVLLKPAHMFLLCWSVLVLVLFALALLLRSRFGSITEAVRDNEERARFIGITTLLPRASVYALSALVTGVAGILSSLNTGFVSPENLHWSLSGMTLMMVVVGGARALWGPALGAVVYFLFKDILGDYATHWMSIFGLALISVIVFSPHGIAGALQRLSTLGKRGAPLPAAARPAQAH</sequence>
<keyword evidence="8" id="KW-1185">Reference proteome</keyword>
<dbReference type="InterPro" id="IPR001851">
    <property type="entry name" value="ABC_transp_permease"/>
</dbReference>
<feature type="transmembrane region" description="Helical" evidence="6">
    <location>
        <begin position="112"/>
        <end position="130"/>
    </location>
</feature>
<accession>A0A2S9KAL0</accession>
<feature type="transmembrane region" description="Helical" evidence="6">
    <location>
        <begin position="160"/>
        <end position="181"/>
    </location>
</feature>
<organism evidence="7 8">
    <name type="scientific">Malikia spinosa</name>
    <dbReference type="NCBI Taxonomy" id="86180"/>
    <lineage>
        <taxon>Bacteria</taxon>
        <taxon>Pseudomonadati</taxon>
        <taxon>Pseudomonadota</taxon>
        <taxon>Betaproteobacteria</taxon>
        <taxon>Burkholderiales</taxon>
        <taxon>Comamonadaceae</taxon>
        <taxon>Malikia</taxon>
    </lineage>
</organism>
<dbReference type="PANTHER" id="PTHR30482">
    <property type="entry name" value="HIGH-AFFINITY BRANCHED-CHAIN AMINO ACID TRANSPORT SYSTEM PERMEASE"/>
    <property type="match status" value="1"/>
</dbReference>
<proteinExistence type="predicted"/>
<evidence type="ECO:0000256" key="4">
    <source>
        <dbReference type="ARBA" id="ARBA00022989"/>
    </source>
</evidence>
<feature type="transmembrane region" description="Helical" evidence="6">
    <location>
        <begin position="285"/>
        <end position="307"/>
    </location>
</feature>
<dbReference type="GO" id="GO:0005886">
    <property type="term" value="C:plasma membrane"/>
    <property type="evidence" value="ECO:0007669"/>
    <property type="project" value="UniProtKB-SubCell"/>
</dbReference>
<feature type="transmembrane region" description="Helical" evidence="6">
    <location>
        <begin position="201"/>
        <end position="227"/>
    </location>
</feature>
<evidence type="ECO:0000256" key="6">
    <source>
        <dbReference type="SAM" id="Phobius"/>
    </source>
</evidence>
<name>A0A2S9KAL0_9BURK</name>
<dbReference type="Pfam" id="PF02653">
    <property type="entry name" value="BPD_transp_2"/>
    <property type="match status" value="1"/>
</dbReference>
<dbReference type="InterPro" id="IPR043428">
    <property type="entry name" value="LivM-like"/>
</dbReference>
<gene>
    <name evidence="7" type="ORF">C6P61_16220</name>
</gene>
<keyword evidence="4 6" id="KW-1133">Transmembrane helix</keyword>
<dbReference type="RefSeq" id="WP_105730964.1">
    <property type="nucleotide sequence ID" value="NZ_PVLR01000060.1"/>
</dbReference>
<feature type="transmembrane region" description="Helical" evidence="6">
    <location>
        <begin position="62"/>
        <end position="79"/>
    </location>
</feature>
<keyword evidence="5 6" id="KW-0472">Membrane</keyword>
<evidence type="ECO:0000256" key="3">
    <source>
        <dbReference type="ARBA" id="ARBA00022692"/>
    </source>
</evidence>
<comment type="subcellular location">
    <subcellularLocation>
        <location evidence="1">Cell membrane</location>
        <topology evidence="1">Multi-pass membrane protein</topology>
    </subcellularLocation>
</comment>
<dbReference type="PANTHER" id="PTHR30482:SF17">
    <property type="entry name" value="ABC TRANSPORTER ATP-BINDING PROTEIN"/>
    <property type="match status" value="1"/>
</dbReference>
<comment type="caution">
    <text evidence="7">The sequence shown here is derived from an EMBL/GenBank/DDBJ whole genome shotgun (WGS) entry which is preliminary data.</text>
</comment>